<reference evidence="1 2" key="2">
    <citation type="submission" date="2018-03" db="EMBL/GenBank/DDBJ databases">
        <title>The ancient ancestry and fast evolution of plastids.</title>
        <authorList>
            <person name="Moore K.R."/>
            <person name="Magnabosco C."/>
            <person name="Momper L."/>
            <person name="Gold D.A."/>
            <person name="Bosak T."/>
            <person name="Fournier G.P."/>
        </authorList>
    </citation>
    <scope>NUCLEOTIDE SEQUENCE [LARGE SCALE GENOMIC DNA]</scope>
    <source>
        <strain evidence="1 2">ULC18</strain>
    </source>
</reference>
<proteinExistence type="predicted"/>
<dbReference type="Proteomes" id="UP000239576">
    <property type="component" value="Unassembled WGS sequence"/>
</dbReference>
<evidence type="ECO:0000313" key="2">
    <source>
        <dbReference type="Proteomes" id="UP000239576"/>
    </source>
</evidence>
<protein>
    <submittedName>
        <fullName evidence="1">Uncharacterized protein</fullName>
    </submittedName>
</protein>
<evidence type="ECO:0000313" key="1">
    <source>
        <dbReference type="EMBL" id="PSB26978.1"/>
    </source>
</evidence>
<dbReference type="RefSeq" id="WP_106257597.1">
    <property type="nucleotide sequence ID" value="NZ_CAWNSW010000133.1"/>
</dbReference>
<gene>
    <name evidence="1" type="ORF">C7B82_17625</name>
</gene>
<sequence>MNRRYSKTNQTIRVTTEPTHTVESKDDFERLASLLVSLQLDLKASQDHSSSRDGSFLEDLTYMRLKHYRP</sequence>
<dbReference type="AlphaFoldDB" id="A0A2T1E2L3"/>
<dbReference type="EMBL" id="PVWK01000098">
    <property type="protein sequence ID" value="PSB26978.1"/>
    <property type="molecule type" value="Genomic_DNA"/>
</dbReference>
<accession>A0A2T1E2L3</accession>
<keyword evidence="2" id="KW-1185">Reference proteome</keyword>
<name>A0A2T1E2L3_9CYAN</name>
<organism evidence="1 2">
    <name type="scientific">Stenomitos frigidus ULC18</name>
    <dbReference type="NCBI Taxonomy" id="2107698"/>
    <lineage>
        <taxon>Bacteria</taxon>
        <taxon>Bacillati</taxon>
        <taxon>Cyanobacteriota</taxon>
        <taxon>Cyanophyceae</taxon>
        <taxon>Leptolyngbyales</taxon>
        <taxon>Leptolyngbyaceae</taxon>
        <taxon>Stenomitos</taxon>
    </lineage>
</organism>
<reference evidence="2" key="1">
    <citation type="submission" date="2018-02" db="EMBL/GenBank/DDBJ databases">
        <authorList>
            <person name="Moore K."/>
            <person name="Momper L."/>
        </authorList>
    </citation>
    <scope>NUCLEOTIDE SEQUENCE [LARGE SCALE GENOMIC DNA]</scope>
    <source>
        <strain evidence="2">ULC18</strain>
    </source>
</reference>
<comment type="caution">
    <text evidence="1">The sequence shown here is derived from an EMBL/GenBank/DDBJ whole genome shotgun (WGS) entry which is preliminary data.</text>
</comment>